<sequence>MIPLRLWASLAAVIAVLGLLTFSHVKAYHAGAAAERHATLNRSVEVLRERNATDDQIRNLDDAGLCSALGGRWMPDDSTCQ</sequence>
<dbReference type="Proteomes" id="UP000242763">
    <property type="component" value="Unassembled WGS sequence"/>
</dbReference>
<proteinExistence type="predicted"/>
<dbReference type="OrthoDB" id="8116954at2"/>
<dbReference type="RefSeq" id="WP_139207876.1">
    <property type="nucleotide sequence ID" value="NZ_FORF01000006.1"/>
</dbReference>
<dbReference type="AlphaFoldDB" id="A0A1I3L8W1"/>
<accession>A0A1I3L8W1</accession>
<evidence type="ECO:0000313" key="2">
    <source>
        <dbReference type="Proteomes" id="UP000242763"/>
    </source>
</evidence>
<dbReference type="STRING" id="1121003.SAMN03080618_01429"/>
<keyword evidence="2" id="KW-1185">Reference proteome</keyword>
<reference evidence="2" key="1">
    <citation type="submission" date="2016-10" db="EMBL/GenBank/DDBJ databases">
        <authorList>
            <person name="Varghese N."/>
            <person name="Submissions S."/>
        </authorList>
    </citation>
    <scope>NUCLEOTIDE SEQUENCE [LARGE SCALE GENOMIC DNA]</scope>
    <source>
        <strain evidence="2">DSM 21857</strain>
    </source>
</reference>
<name>A0A1I3L8W1_9HYPH</name>
<evidence type="ECO:0000313" key="1">
    <source>
        <dbReference type="EMBL" id="SFI81147.1"/>
    </source>
</evidence>
<dbReference type="EMBL" id="FORF01000006">
    <property type="protein sequence ID" value="SFI81147.1"/>
    <property type="molecule type" value="Genomic_DNA"/>
</dbReference>
<protein>
    <submittedName>
        <fullName evidence="1">Uncharacterized protein</fullName>
    </submittedName>
</protein>
<organism evidence="1 2">
    <name type="scientific">Aquamicrobium aerolatum DSM 21857</name>
    <dbReference type="NCBI Taxonomy" id="1121003"/>
    <lineage>
        <taxon>Bacteria</taxon>
        <taxon>Pseudomonadati</taxon>
        <taxon>Pseudomonadota</taxon>
        <taxon>Alphaproteobacteria</taxon>
        <taxon>Hyphomicrobiales</taxon>
        <taxon>Phyllobacteriaceae</taxon>
        <taxon>Aerobium</taxon>
    </lineage>
</organism>
<gene>
    <name evidence="1" type="ORF">SAMN03080618_01429</name>
</gene>